<dbReference type="InterPro" id="IPR036271">
    <property type="entry name" value="Tet_transcr_reg_TetR-rel_C_sf"/>
</dbReference>
<dbReference type="PANTHER" id="PTHR47506">
    <property type="entry name" value="TRANSCRIPTIONAL REGULATORY PROTEIN"/>
    <property type="match status" value="1"/>
</dbReference>
<dbReference type="Pfam" id="PF13977">
    <property type="entry name" value="TetR_C_6"/>
    <property type="match status" value="1"/>
</dbReference>
<evidence type="ECO:0000256" key="1">
    <source>
        <dbReference type="ARBA" id="ARBA00022491"/>
    </source>
</evidence>
<accession>I8AN16</accession>
<dbReference type="Pfam" id="PF00440">
    <property type="entry name" value="TetR_N"/>
    <property type="match status" value="1"/>
</dbReference>
<dbReference type="InterPro" id="IPR039538">
    <property type="entry name" value="BetI_C"/>
</dbReference>
<gene>
    <name evidence="7" type="ORF">A374_00470</name>
</gene>
<evidence type="ECO:0000256" key="2">
    <source>
        <dbReference type="ARBA" id="ARBA00023015"/>
    </source>
</evidence>
<dbReference type="PROSITE" id="PS01081">
    <property type="entry name" value="HTH_TETR_1"/>
    <property type="match status" value="1"/>
</dbReference>
<evidence type="ECO:0000259" key="6">
    <source>
        <dbReference type="PROSITE" id="PS50977"/>
    </source>
</evidence>
<dbReference type="InterPro" id="IPR001647">
    <property type="entry name" value="HTH_TetR"/>
</dbReference>
<keyword evidence="1" id="KW-0678">Repressor</keyword>
<dbReference type="PANTHER" id="PTHR47506:SF6">
    <property type="entry name" value="HTH-TYPE TRANSCRIPTIONAL REPRESSOR NEMR"/>
    <property type="match status" value="1"/>
</dbReference>
<dbReference type="AlphaFoldDB" id="I8AN16"/>
<dbReference type="PATRIC" id="fig|1196324.3.peg.96"/>
<dbReference type="RefSeq" id="WP_007200205.1">
    <property type="nucleotide sequence ID" value="NZ_AKKV01000005.1"/>
</dbReference>
<dbReference type="InterPro" id="IPR009057">
    <property type="entry name" value="Homeodomain-like_sf"/>
</dbReference>
<dbReference type="SUPFAM" id="SSF46689">
    <property type="entry name" value="Homeodomain-like"/>
    <property type="match status" value="1"/>
</dbReference>
<dbReference type="GO" id="GO:0003677">
    <property type="term" value="F:DNA binding"/>
    <property type="evidence" value="ECO:0007669"/>
    <property type="project" value="UniProtKB-UniRule"/>
</dbReference>
<dbReference type="EMBL" id="AKKV01000005">
    <property type="protein sequence ID" value="EIT87402.1"/>
    <property type="molecule type" value="Genomic_DNA"/>
</dbReference>
<evidence type="ECO:0000256" key="3">
    <source>
        <dbReference type="ARBA" id="ARBA00023125"/>
    </source>
</evidence>
<organism evidence="7 8">
    <name type="scientific">Fictibacillus macauensis ZFHKF-1</name>
    <dbReference type="NCBI Taxonomy" id="1196324"/>
    <lineage>
        <taxon>Bacteria</taxon>
        <taxon>Bacillati</taxon>
        <taxon>Bacillota</taxon>
        <taxon>Bacilli</taxon>
        <taxon>Bacillales</taxon>
        <taxon>Fictibacillaceae</taxon>
        <taxon>Fictibacillus</taxon>
    </lineage>
</organism>
<dbReference type="InterPro" id="IPR023772">
    <property type="entry name" value="DNA-bd_HTH_TetR-type_CS"/>
</dbReference>
<sequence length="202" mass="24256">MPKVTEKYKEEKRMEIVRSAMQCFGQKGYEATTIDDIVRTSKVSKGAIYNYFSSKEEIYLQILHHQSVQFFKEVEEAFASRHSAKEKLAYLFERFEKESLTEERRTLMRLYTEFWLYSARQDALKKLMQERYDQFTSFVTSIIDEGKRSGEFKEACQSERVAQLFWALRDGNVLHFSLIGEEKGYKQMTRFMEQWFTTYIYK</sequence>
<dbReference type="PROSITE" id="PS50977">
    <property type="entry name" value="HTH_TETR_2"/>
    <property type="match status" value="1"/>
</dbReference>
<feature type="DNA-binding region" description="H-T-H motif" evidence="5">
    <location>
        <begin position="33"/>
        <end position="52"/>
    </location>
</feature>
<name>I8AN16_9BACL</name>
<dbReference type="STRING" id="1196324.A374_00470"/>
<comment type="caution">
    <text evidence="7">The sequence shown here is derived from an EMBL/GenBank/DDBJ whole genome shotgun (WGS) entry which is preliminary data.</text>
</comment>
<evidence type="ECO:0000313" key="7">
    <source>
        <dbReference type="EMBL" id="EIT87402.1"/>
    </source>
</evidence>
<keyword evidence="3 5" id="KW-0238">DNA-binding</keyword>
<dbReference type="Gene3D" id="1.10.357.10">
    <property type="entry name" value="Tetracycline Repressor, domain 2"/>
    <property type="match status" value="1"/>
</dbReference>
<feature type="domain" description="HTH tetR-type" evidence="6">
    <location>
        <begin position="10"/>
        <end position="70"/>
    </location>
</feature>
<dbReference type="Proteomes" id="UP000004080">
    <property type="component" value="Unassembled WGS sequence"/>
</dbReference>
<dbReference type="OrthoDB" id="9814703at2"/>
<evidence type="ECO:0000256" key="5">
    <source>
        <dbReference type="PROSITE-ProRule" id="PRU00335"/>
    </source>
</evidence>
<dbReference type="PRINTS" id="PR00455">
    <property type="entry name" value="HTHTETR"/>
</dbReference>
<evidence type="ECO:0000256" key="4">
    <source>
        <dbReference type="ARBA" id="ARBA00023163"/>
    </source>
</evidence>
<evidence type="ECO:0000313" key="8">
    <source>
        <dbReference type="Proteomes" id="UP000004080"/>
    </source>
</evidence>
<keyword evidence="8" id="KW-1185">Reference proteome</keyword>
<keyword evidence="4" id="KW-0804">Transcription</keyword>
<dbReference type="SUPFAM" id="SSF48498">
    <property type="entry name" value="Tetracyclin repressor-like, C-terminal domain"/>
    <property type="match status" value="1"/>
</dbReference>
<protein>
    <submittedName>
        <fullName evidence="7">Transcriptional regulator</fullName>
    </submittedName>
</protein>
<dbReference type="Gene3D" id="1.10.10.60">
    <property type="entry name" value="Homeodomain-like"/>
    <property type="match status" value="1"/>
</dbReference>
<keyword evidence="2" id="KW-0805">Transcription regulation</keyword>
<reference evidence="7 8" key="1">
    <citation type="journal article" date="2012" name="J. Bacteriol.">
        <title>Genome of Bacillus macauensis ZFHKF-1, a Long-Chain-Forming Bacterium.</title>
        <authorList>
            <person name="Cai L."/>
            <person name="Zhang T."/>
        </authorList>
    </citation>
    <scope>NUCLEOTIDE SEQUENCE [LARGE SCALE GENOMIC DNA]</scope>
    <source>
        <strain evidence="7 8">ZFHKF-1</strain>
    </source>
</reference>
<proteinExistence type="predicted"/>
<dbReference type="eggNOG" id="COG1309">
    <property type="taxonomic scope" value="Bacteria"/>
</dbReference>